<accession>A1ZFR6</accession>
<dbReference type="OrthoDB" id="1439134at2"/>
<sequence length="134" mass="15442">MSNNIRLELTIFGDAFDLNELTSLITIKPTKTYLKGEVVKGYNKTIKRKEMSWSYSIPPLDTLYFEEYANKLLDKFESKAASLKGFLLKNNLKMKLFVVLEISGDQTPALYLNNRFLNFINDLEGEIDVDIYAI</sequence>
<evidence type="ECO:0000313" key="1">
    <source>
        <dbReference type="EMBL" id="EAY30840.1"/>
    </source>
</evidence>
<evidence type="ECO:0000313" key="2">
    <source>
        <dbReference type="Proteomes" id="UP000004095"/>
    </source>
</evidence>
<protein>
    <recommendedName>
        <fullName evidence="3">DUF4279 domain-containing protein</fullName>
    </recommendedName>
</protein>
<dbReference type="AlphaFoldDB" id="A1ZFR6"/>
<dbReference type="Pfam" id="PF14106">
    <property type="entry name" value="DUF4279"/>
    <property type="match status" value="1"/>
</dbReference>
<gene>
    <name evidence="1" type="ORF">M23134_01164</name>
</gene>
<name>A1ZFR6_MICM2</name>
<evidence type="ECO:0008006" key="3">
    <source>
        <dbReference type="Google" id="ProtNLM"/>
    </source>
</evidence>
<reference evidence="1 2" key="1">
    <citation type="submission" date="2007-01" db="EMBL/GenBank/DDBJ databases">
        <authorList>
            <person name="Haygood M."/>
            <person name="Podell S."/>
            <person name="Anderson C."/>
            <person name="Hopkinson B."/>
            <person name="Roe K."/>
            <person name="Barbeau K."/>
            <person name="Gaasterland T."/>
            <person name="Ferriera S."/>
            <person name="Johnson J."/>
            <person name="Kravitz S."/>
            <person name="Beeson K."/>
            <person name="Sutton G."/>
            <person name="Rogers Y.-H."/>
            <person name="Friedman R."/>
            <person name="Frazier M."/>
            <person name="Venter J.C."/>
        </authorList>
    </citation>
    <scope>NUCLEOTIDE SEQUENCE [LARGE SCALE GENOMIC DNA]</scope>
    <source>
        <strain evidence="1 2">ATCC 23134</strain>
    </source>
</reference>
<dbReference type="InterPro" id="IPR025459">
    <property type="entry name" value="DUF4279"/>
</dbReference>
<comment type="caution">
    <text evidence="1">The sequence shown here is derived from an EMBL/GenBank/DDBJ whole genome shotgun (WGS) entry which is preliminary data.</text>
</comment>
<keyword evidence="2" id="KW-1185">Reference proteome</keyword>
<proteinExistence type="predicted"/>
<dbReference type="EMBL" id="AAWS01000005">
    <property type="protein sequence ID" value="EAY30840.1"/>
    <property type="molecule type" value="Genomic_DNA"/>
</dbReference>
<dbReference type="eggNOG" id="ENOG5030SC8">
    <property type="taxonomic scope" value="Bacteria"/>
</dbReference>
<dbReference type="Proteomes" id="UP000004095">
    <property type="component" value="Unassembled WGS sequence"/>
</dbReference>
<organism evidence="1 2">
    <name type="scientific">Microscilla marina ATCC 23134</name>
    <dbReference type="NCBI Taxonomy" id="313606"/>
    <lineage>
        <taxon>Bacteria</taxon>
        <taxon>Pseudomonadati</taxon>
        <taxon>Bacteroidota</taxon>
        <taxon>Cytophagia</taxon>
        <taxon>Cytophagales</taxon>
        <taxon>Microscillaceae</taxon>
        <taxon>Microscilla</taxon>
    </lineage>
</organism>
<dbReference type="RefSeq" id="WP_002694547.1">
    <property type="nucleotide sequence ID" value="NZ_AAWS01000005.1"/>
</dbReference>